<evidence type="ECO:0000313" key="3">
    <source>
        <dbReference type="Proteomes" id="UP001500909"/>
    </source>
</evidence>
<dbReference type="Pfam" id="PF00501">
    <property type="entry name" value="AMP-binding"/>
    <property type="match status" value="1"/>
</dbReference>
<evidence type="ECO:0000259" key="1">
    <source>
        <dbReference type="Pfam" id="PF00501"/>
    </source>
</evidence>
<dbReference type="PANTHER" id="PTHR43767:SF1">
    <property type="entry name" value="NONRIBOSOMAL PEPTIDE SYNTHASE PES1 (EUROFUNG)-RELATED"/>
    <property type="match status" value="1"/>
</dbReference>
<dbReference type="EMBL" id="BAAABY010000007">
    <property type="protein sequence ID" value="GAA0445579.1"/>
    <property type="molecule type" value="Genomic_DNA"/>
</dbReference>
<dbReference type="SUPFAM" id="SSF56801">
    <property type="entry name" value="Acetyl-CoA synthetase-like"/>
    <property type="match status" value="1"/>
</dbReference>
<dbReference type="Gene3D" id="3.40.50.12780">
    <property type="entry name" value="N-terminal domain of ligase-like"/>
    <property type="match status" value="1"/>
</dbReference>
<gene>
    <name evidence="2" type="ORF">GCM10010361_06690</name>
</gene>
<dbReference type="RefSeq" id="WP_346092830.1">
    <property type="nucleotide sequence ID" value="NZ_BAAABY010000007.1"/>
</dbReference>
<name>A0ABN0ZF76_9ACTN</name>
<protein>
    <submittedName>
        <fullName evidence="2">AMP-binding protein</fullName>
    </submittedName>
</protein>
<evidence type="ECO:0000313" key="2">
    <source>
        <dbReference type="EMBL" id="GAA0445579.1"/>
    </source>
</evidence>
<proteinExistence type="predicted"/>
<dbReference type="InterPro" id="IPR045851">
    <property type="entry name" value="AMP-bd_C_sf"/>
</dbReference>
<keyword evidence="3" id="KW-1185">Reference proteome</keyword>
<dbReference type="InterPro" id="IPR000873">
    <property type="entry name" value="AMP-dep_synth/lig_dom"/>
</dbReference>
<dbReference type="Gene3D" id="3.30.300.30">
    <property type="match status" value="1"/>
</dbReference>
<feature type="domain" description="AMP-dependent synthetase/ligase" evidence="1">
    <location>
        <begin position="29"/>
        <end position="386"/>
    </location>
</feature>
<dbReference type="InterPro" id="IPR042099">
    <property type="entry name" value="ANL_N_sf"/>
</dbReference>
<comment type="caution">
    <text evidence="2">The sequence shown here is derived from an EMBL/GenBank/DDBJ whole genome shotgun (WGS) entry which is preliminary data.</text>
</comment>
<reference evidence="2 3" key="1">
    <citation type="journal article" date="2019" name="Int. J. Syst. Evol. Microbiol.">
        <title>The Global Catalogue of Microorganisms (GCM) 10K type strain sequencing project: providing services to taxonomists for standard genome sequencing and annotation.</title>
        <authorList>
            <consortium name="The Broad Institute Genomics Platform"/>
            <consortium name="The Broad Institute Genome Sequencing Center for Infectious Disease"/>
            <person name="Wu L."/>
            <person name="Ma J."/>
        </authorList>
    </citation>
    <scope>NUCLEOTIDE SEQUENCE [LARGE SCALE GENOMIC DNA]</scope>
    <source>
        <strain evidence="2 3">JCM 4805</strain>
    </source>
</reference>
<sequence length="531" mass="57591">MKPHDMGVLFDECAERGHDTVIRLDRPFDIAPESGTAHSVAGLAALVQDMASRLAAAGARPGDRVAIVKDNHWDYDLLACAAVRIGALPAQLSGDLPADALGLLLERLRPALLVTSSGLLERCRTEGIDLLSATGVCVLLDGELPGTLALEALQGRPVPAPRRRHDDEPLIINHTSGTTGVPKLVVHSTRTIIGKLARFETVRYPKIGVRRGDTLLNASAFSHGRTFCWTASALCLAPRRITLVTGQDPDAVDPLLREAPPTIVEALPATFVRFRPLTARLDTPFRDVRLYISTYDAVHPPTLRAYLQASRVRAPLWMQGWGQTETGPLTFRFHTRRAVADGAPAGAGARNLGRPVPFKTRLRVVDADTLAPLPRGREGLVLVRTAARGLAYVGEDGRWAAKQHGTWWNTGDLGVRHRDGSVRLLDREVDRGHRFSCLATEDAVEDRLPEVLECVLLAAPGEPPLPVVVTADGTLDPARWAEAVVGLPALRPPTVLTWDEIPRTGTGKVRRGALRRRLTGRADTCGSGRWT</sequence>
<accession>A0ABN0ZF76</accession>
<dbReference type="PROSITE" id="PS00455">
    <property type="entry name" value="AMP_BINDING"/>
    <property type="match status" value="1"/>
</dbReference>
<organism evidence="2 3">
    <name type="scientific">Streptomyces olivaceiscleroticus</name>
    <dbReference type="NCBI Taxonomy" id="68245"/>
    <lineage>
        <taxon>Bacteria</taxon>
        <taxon>Bacillati</taxon>
        <taxon>Actinomycetota</taxon>
        <taxon>Actinomycetes</taxon>
        <taxon>Kitasatosporales</taxon>
        <taxon>Streptomycetaceae</taxon>
        <taxon>Streptomyces</taxon>
    </lineage>
</organism>
<dbReference type="InterPro" id="IPR020845">
    <property type="entry name" value="AMP-binding_CS"/>
</dbReference>
<dbReference type="PANTHER" id="PTHR43767">
    <property type="entry name" value="LONG-CHAIN-FATTY-ACID--COA LIGASE"/>
    <property type="match status" value="1"/>
</dbReference>
<dbReference type="Proteomes" id="UP001500909">
    <property type="component" value="Unassembled WGS sequence"/>
</dbReference>
<dbReference type="InterPro" id="IPR050237">
    <property type="entry name" value="ATP-dep_AMP-bd_enzyme"/>
</dbReference>